<accession>A7SBJ9</accession>
<dbReference type="EMBL" id="DS469616">
    <property type="protein sequence ID" value="EDO38957.1"/>
    <property type="molecule type" value="Genomic_DNA"/>
</dbReference>
<dbReference type="Proteomes" id="UP000001593">
    <property type="component" value="Unassembled WGS sequence"/>
</dbReference>
<proteinExistence type="predicted"/>
<sequence length="50" mass="4760">GREGMVASSVIVPGAGARGYGSQQCHSSGCRGEGTVASSVIVPGAGAKGR</sequence>
<gene>
    <name evidence="1" type="ORF">NEMVEDRAFT_v1g112184</name>
</gene>
<dbReference type="InParanoid" id="A7SBJ9"/>
<dbReference type="AlphaFoldDB" id="A7SBJ9"/>
<reference evidence="1 2" key="1">
    <citation type="journal article" date="2007" name="Science">
        <title>Sea anemone genome reveals ancestral eumetazoan gene repertoire and genomic organization.</title>
        <authorList>
            <person name="Putnam N.H."/>
            <person name="Srivastava M."/>
            <person name="Hellsten U."/>
            <person name="Dirks B."/>
            <person name="Chapman J."/>
            <person name="Salamov A."/>
            <person name="Terry A."/>
            <person name="Shapiro H."/>
            <person name="Lindquist E."/>
            <person name="Kapitonov V.V."/>
            <person name="Jurka J."/>
            <person name="Genikhovich G."/>
            <person name="Grigoriev I.V."/>
            <person name="Lucas S.M."/>
            <person name="Steele R.E."/>
            <person name="Finnerty J.R."/>
            <person name="Technau U."/>
            <person name="Martindale M.Q."/>
            <person name="Rokhsar D.S."/>
        </authorList>
    </citation>
    <scope>NUCLEOTIDE SEQUENCE [LARGE SCALE GENOMIC DNA]</scope>
    <source>
        <strain evidence="2">CH2 X CH6</strain>
    </source>
</reference>
<keyword evidence="2" id="KW-1185">Reference proteome</keyword>
<feature type="non-terminal residue" evidence="1">
    <location>
        <position position="1"/>
    </location>
</feature>
<dbReference type="HOGENOM" id="CLU_3130245_0_0_1"/>
<protein>
    <submittedName>
        <fullName evidence="1">Uncharacterized protein</fullName>
    </submittedName>
</protein>
<evidence type="ECO:0000313" key="2">
    <source>
        <dbReference type="Proteomes" id="UP000001593"/>
    </source>
</evidence>
<evidence type="ECO:0000313" key="1">
    <source>
        <dbReference type="EMBL" id="EDO38957.1"/>
    </source>
</evidence>
<name>A7SBJ9_NEMVE</name>
<organism evidence="1 2">
    <name type="scientific">Nematostella vectensis</name>
    <name type="common">Starlet sea anemone</name>
    <dbReference type="NCBI Taxonomy" id="45351"/>
    <lineage>
        <taxon>Eukaryota</taxon>
        <taxon>Metazoa</taxon>
        <taxon>Cnidaria</taxon>
        <taxon>Anthozoa</taxon>
        <taxon>Hexacorallia</taxon>
        <taxon>Actiniaria</taxon>
        <taxon>Edwardsiidae</taxon>
        <taxon>Nematostella</taxon>
    </lineage>
</organism>